<dbReference type="AlphaFoldDB" id="A0A922CJE2"/>
<reference evidence="2" key="2">
    <citation type="submission" date="2020-12" db="EMBL/GenBank/DDBJ databases">
        <authorList>
            <person name="Kanost M."/>
        </authorList>
    </citation>
    <scope>NUCLEOTIDE SEQUENCE</scope>
</reference>
<keyword evidence="1" id="KW-0812">Transmembrane</keyword>
<feature type="transmembrane region" description="Helical" evidence="1">
    <location>
        <begin position="6"/>
        <end position="21"/>
    </location>
</feature>
<dbReference type="EMBL" id="JH668355">
    <property type="protein sequence ID" value="KAG6448250.1"/>
    <property type="molecule type" value="Genomic_DNA"/>
</dbReference>
<comment type="caution">
    <text evidence="2">The sequence shown here is derived from an EMBL/GenBank/DDBJ whole genome shotgun (WGS) entry which is preliminary data.</text>
</comment>
<organism evidence="2 3">
    <name type="scientific">Manduca sexta</name>
    <name type="common">Tobacco hawkmoth</name>
    <name type="synonym">Tobacco hornworm</name>
    <dbReference type="NCBI Taxonomy" id="7130"/>
    <lineage>
        <taxon>Eukaryota</taxon>
        <taxon>Metazoa</taxon>
        <taxon>Ecdysozoa</taxon>
        <taxon>Arthropoda</taxon>
        <taxon>Hexapoda</taxon>
        <taxon>Insecta</taxon>
        <taxon>Pterygota</taxon>
        <taxon>Neoptera</taxon>
        <taxon>Endopterygota</taxon>
        <taxon>Lepidoptera</taxon>
        <taxon>Glossata</taxon>
        <taxon>Ditrysia</taxon>
        <taxon>Bombycoidea</taxon>
        <taxon>Sphingidae</taxon>
        <taxon>Sphinginae</taxon>
        <taxon>Sphingini</taxon>
        <taxon>Manduca</taxon>
    </lineage>
</organism>
<evidence type="ECO:0000313" key="3">
    <source>
        <dbReference type="Proteomes" id="UP000791440"/>
    </source>
</evidence>
<evidence type="ECO:0000313" key="2">
    <source>
        <dbReference type="EMBL" id="KAG6448251.1"/>
    </source>
</evidence>
<sequence length="100" mass="11988">MFTRLSIWLLFIIFMFVFVHYQRIHIVCKFIFIYAAASCEYFSFIERLLWKLEENKVGFFICIIVFLLGQIRISFIRSLAFVCGFARVKDKHFLGIRSSL</sequence>
<protein>
    <submittedName>
        <fullName evidence="2">Uncharacterized protein</fullName>
    </submittedName>
</protein>
<dbReference type="EMBL" id="JH668355">
    <property type="protein sequence ID" value="KAG6448251.1"/>
    <property type="molecule type" value="Genomic_DNA"/>
</dbReference>
<keyword evidence="1" id="KW-1133">Transmembrane helix</keyword>
<feature type="transmembrane region" description="Helical" evidence="1">
    <location>
        <begin position="57"/>
        <end position="88"/>
    </location>
</feature>
<keyword evidence="1" id="KW-0472">Membrane</keyword>
<keyword evidence="3" id="KW-1185">Reference proteome</keyword>
<proteinExistence type="predicted"/>
<reference evidence="2" key="1">
    <citation type="journal article" date="2016" name="Insect Biochem. Mol. Biol.">
        <title>Multifaceted biological insights from a draft genome sequence of the tobacco hornworm moth, Manduca sexta.</title>
        <authorList>
            <person name="Kanost M.R."/>
            <person name="Arrese E.L."/>
            <person name="Cao X."/>
            <person name="Chen Y.R."/>
            <person name="Chellapilla S."/>
            <person name="Goldsmith M.R."/>
            <person name="Grosse-Wilde E."/>
            <person name="Heckel D.G."/>
            <person name="Herndon N."/>
            <person name="Jiang H."/>
            <person name="Papanicolaou A."/>
            <person name="Qu J."/>
            <person name="Soulages J.L."/>
            <person name="Vogel H."/>
            <person name="Walters J."/>
            <person name="Waterhouse R.M."/>
            <person name="Ahn S.J."/>
            <person name="Almeida F.C."/>
            <person name="An C."/>
            <person name="Aqrawi P."/>
            <person name="Bretschneider A."/>
            <person name="Bryant W.B."/>
            <person name="Bucks S."/>
            <person name="Chao H."/>
            <person name="Chevignon G."/>
            <person name="Christen J.M."/>
            <person name="Clarke D.F."/>
            <person name="Dittmer N.T."/>
            <person name="Ferguson L.C.F."/>
            <person name="Garavelou S."/>
            <person name="Gordon K.H.J."/>
            <person name="Gunaratna R.T."/>
            <person name="Han Y."/>
            <person name="Hauser F."/>
            <person name="He Y."/>
            <person name="Heidel-Fischer H."/>
            <person name="Hirsh A."/>
            <person name="Hu Y."/>
            <person name="Jiang H."/>
            <person name="Kalra D."/>
            <person name="Klinner C."/>
            <person name="Konig C."/>
            <person name="Kovar C."/>
            <person name="Kroll A.R."/>
            <person name="Kuwar S.S."/>
            <person name="Lee S.L."/>
            <person name="Lehman R."/>
            <person name="Li K."/>
            <person name="Li Z."/>
            <person name="Liang H."/>
            <person name="Lovelace S."/>
            <person name="Lu Z."/>
            <person name="Mansfield J.H."/>
            <person name="McCulloch K.J."/>
            <person name="Mathew T."/>
            <person name="Morton B."/>
            <person name="Muzny D.M."/>
            <person name="Neunemann D."/>
            <person name="Ongeri F."/>
            <person name="Pauchet Y."/>
            <person name="Pu L.L."/>
            <person name="Pyrousis I."/>
            <person name="Rao X.J."/>
            <person name="Redding A."/>
            <person name="Roesel C."/>
            <person name="Sanchez-Gracia A."/>
            <person name="Schaack S."/>
            <person name="Shukla A."/>
            <person name="Tetreau G."/>
            <person name="Wang Y."/>
            <person name="Xiong G.H."/>
            <person name="Traut W."/>
            <person name="Walsh T.K."/>
            <person name="Worley K.C."/>
            <person name="Wu D."/>
            <person name="Wu W."/>
            <person name="Wu Y.Q."/>
            <person name="Zhang X."/>
            <person name="Zou Z."/>
            <person name="Zucker H."/>
            <person name="Briscoe A.D."/>
            <person name="Burmester T."/>
            <person name="Clem R.J."/>
            <person name="Feyereisen R."/>
            <person name="Grimmelikhuijzen C.J.P."/>
            <person name="Hamodrakas S.J."/>
            <person name="Hansson B.S."/>
            <person name="Huguet E."/>
            <person name="Jermiin L.S."/>
            <person name="Lan Q."/>
            <person name="Lehman H.K."/>
            <person name="Lorenzen M."/>
            <person name="Merzendorfer H."/>
            <person name="Michalopoulos I."/>
            <person name="Morton D.B."/>
            <person name="Muthukrishnan S."/>
            <person name="Oakeshott J.G."/>
            <person name="Palmer W."/>
            <person name="Park Y."/>
            <person name="Passarelli A.L."/>
            <person name="Rozas J."/>
            <person name="Schwartz L.M."/>
            <person name="Smith W."/>
            <person name="Southgate A."/>
            <person name="Vilcinskas A."/>
            <person name="Vogt R."/>
            <person name="Wang P."/>
            <person name="Werren J."/>
            <person name="Yu X.Q."/>
            <person name="Zhou J.J."/>
            <person name="Brown S.J."/>
            <person name="Scherer S.E."/>
            <person name="Richards S."/>
            <person name="Blissard G.W."/>
        </authorList>
    </citation>
    <scope>NUCLEOTIDE SEQUENCE</scope>
</reference>
<evidence type="ECO:0000256" key="1">
    <source>
        <dbReference type="SAM" id="Phobius"/>
    </source>
</evidence>
<accession>A0A922CJE2</accession>
<gene>
    <name evidence="2" type="ORF">O3G_MSEX005415</name>
</gene>
<dbReference type="Proteomes" id="UP000791440">
    <property type="component" value="Unassembled WGS sequence"/>
</dbReference>
<feature type="transmembrane region" description="Helical" evidence="1">
    <location>
        <begin position="26"/>
        <end position="45"/>
    </location>
</feature>
<name>A0A922CJE2_MANSE</name>